<protein>
    <submittedName>
        <fullName evidence="2">VC0807 family protein</fullName>
    </submittedName>
</protein>
<proteinExistence type="predicted"/>
<gene>
    <name evidence="2" type="ORF">QTL97_06240</name>
</gene>
<evidence type="ECO:0000313" key="3">
    <source>
        <dbReference type="Proteomes" id="UP001271648"/>
    </source>
</evidence>
<keyword evidence="3" id="KW-1185">Reference proteome</keyword>
<dbReference type="Proteomes" id="UP001271648">
    <property type="component" value="Unassembled WGS sequence"/>
</dbReference>
<comment type="caution">
    <text evidence="2">The sequence shown here is derived from an EMBL/GenBank/DDBJ whole genome shotgun (WGS) entry which is preliminary data.</text>
</comment>
<dbReference type="AlphaFoldDB" id="A0AAW9AA81"/>
<accession>A0AAW9AA81</accession>
<dbReference type="RefSeq" id="WP_283733464.1">
    <property type="nucleotide sequence ID" value="NZ_CP125968.1"/>
</dbReference>
<organism evidence="2 3">
    <name type="scientific">Sporosarcina thermotolerans</name>
    <dbReference type="NCBI Taxonomy" id="633404"/>
    <lineage>
        <taxon>Bacteria</taxon>
        <taxon>Bacillati</taxon>
        <taxon>Bacillota</taxon>
        <taxon>Bacilli</taxon>
        <taxon>Bacillales</taxon>
        <taxon>Caryophanaceae</taxon>
        <taxon>Sporosarcina</taxon>
    </lineage>
</organism>
<feature type="transmembrane region" description="Helical" evidence="1">
    <location>
        <begin position="7"/>
        <end position="24"/>
    </location>
</feature>
<keyword evidence="1" id="KW-0472">Membrane</keyword>
<dbReference type="EMBL" id="JAUBDJ010000003">
    <property type="protein sequence ID" value="MDW0116526.1"/>
    <property type="molecule type" value="Genomic_DNA"/>
</dbReference>
<evidence type="ECO:0000313" key="2">
    <source>
        <dbReference type="EMBL" id="MDW0116526.1"/>
    </source>
</evidence>
<feature type="transmembrane region" description="Helical" evidence="1">
    <location>
        <begin position="173"/>
        <end position="193"/>
    </location>
</feature>
<feature type="transmembrane region" description="Helical" evidence="1">
    <location>
        <begin position="30"/>
        <end position="49"/>
    </location>
</feature>
<dbReference type="NCBIfam" id="NF041646">
    <property type="entry name" value="VC0807_fam"/>
    <property type="match status" value="1"/>
</dbReference>
<feature type="transmembrane region" description="Helical" evidence="1">
    <location>
        <begin position="56"/>
        <end position="75"/>
    </location>
</feature>
<sequence length="220" mass="25324">MKKLMALDLVFYMALPFIVWNYGREPFGDYYALLLSTVPGLIYTIYRFVREKQFNISGLFIILSLFLGTAVNLLSGNAENLLWNQVYLGYMYSSVYLLSVLFRRPLALYFAVDFAYLQGHPREESKALFSTKGIFKWYQMVTGLFVFKGLFQSSLKAYLIYSYGVDGYGQVLIYRQISGWIFSGLIAIGYFYIVSQVRRYIKEQYGEDSISPAEQADGAS</sequence>
<keyword evidence="1" id="KW-0812">Transmembrane</keyword>
<keyword evidence="1" id="KW-1133">Transmembrane helix</keyword>
<name>A0AAW9AA81_9BACL</name>
<reference evidence="2 3" key="1">
    <citation type="submission" date="2023-06" db="EMBL/GenBank/DDBJ databases">
        <title>Sporosarcina sp. nov., isolated from Korean traditional fermented seafood 'Jeotgal'.</title>
        <authorList>
            <person name="Yang A.I."/>
            <person name="Shin N.-R."/>
        </authorList>
    </citation>
    <scope>NUCLEOTIDE SEQUENCE [LARGE SCALE GENOMIC DNA]</scope>
    <source>
        <strain evidence="2 3">KCTC43456</strain>
    </source>
</reference>
<evidence type="ECO:0000256" key="1">
    <source>
        <dbReference type="SAM" id="Phobius"/>
    </source>
</evidence>